<gene>
    <name evidence="3" type="ORF">SAMN04487993_100396</name>
</gene>
<dbReference type="OrthoDB" id="9805504at2"/>
<keyword evidence="1" id="KW-0732">Signal</keyword>
<feature type="chain" id="PRO_5011535037" evidence="1">
    <location>
        <begin position="19"/>
        <end position="221"/>
    </location>
</feature>
<dbReference type="InterPro" id="IPR016071">
    <property type="entry name" value="Staphylococal_nuclease_OB-fold"/>
</dbReference>
<dbReference type="Proteomes" id="UP000199093">
    <property type="component" value="Unassembled WGS sequence"/>
</dbReference>
<dbReference type="GO" id="GO:0004519">
    <property type="term" value="F:endonuclease activity"/>
    <property type="evidence" value="ECO:0007669"/>
    <property type="project" value="UniProtKB-KW"/>
</dbReference>
<accession>A0A1G8JK06</accession>
<name>A0A1G8JK06_9RHOB</name>
<proteinExistence type="predicted"/>
<keyword evidence="3" id="KW-0255">Endonuclease</keyword>
<dbReference type="STRING" id="555512.SAMN04487993_100396"/>
<dbReference type="EMBL" id="FNEJ01000003">
    <property type="protein sequence ID" value="SDI31367.1"/>
    <property type="molecule type" value="Genomic_DNA"/>
</dbReference>
<organism evidence="3 4">
    <name type="scientific">Salipiger marinus</name>
    <dbReference type="NCBI Taxonomy" id="555512"/>
    <lineage>
        <taxon>Bacteria</taxon>
        <taxon>Pseudomonadati</taxon>
        <taxon>Pseudomonadota</taxon>
        <taxon>Alphaproteobacteria</taxon>
        <taxon>Rhodobacterales</taxon>
        <taxon>Roseobacteraceae</taxon>
        <taxon>Salipiger</taxon>
    </lineage>
</organism>
<feature type="signal peptide" evidence="1">
    <location>
        <begin position="1"/>
        <end position="18"/>
    </location>
</feature>
<reference evidence="3 4" key="1">
    <citation type="submission" date="2016-10" db="EMBL/GenBank/DDBJ databases">
        <authorList>
            <person name="de Groot N.N."/>
        </authorList>
    </citation>
    <scope>NUCLEOTIDE SEQUENCE [LARGE SCALE GENOMIC DNA]</scope>
    <source>
        <strain evidence="3 4">DSM 26424</strain>
    </source>
</reference>
<evidence type="ECO:0000313" key="3">
    <source>
        <dbReference type="EMBL" id="SDI31367.1"/>
    </source>
</evidence>
<sequence>MIRICSLLLALLATPLAADPRGPIQVIDGDTFDIGGTRVRLHGVDAPEQAQLCGEGTAQVWSCGAWVTQEVRARYEGRAARCTALGQDGYGRTLARCDVDGADLGRTLVSDGLAFAFRRYSMDYDLDEKRAVVALRGLHREEIDRPSDYRAGMRQAQAVANSAGAPEDCAIKGNISRKGERIFHAPGQEHYGATQISTAKGERWFCTEAEARAAGWRKARR</sequence>
<dbReference type="Gene3D" id="2.40.50.90">
    <property type="match status" value="1"/>
</dbReference>
<dbReference type="SMART" id="SM00318">
    <property type="entry name" value="SNc"/>
    <property type="match status" value="1"/>
</dbReference>
<dbReference type="InterPro" id="IPR035437">
    <property type="entry name" value="SNase_OB-fold_sf"/>
</dbReference>
<dbReference type="PROSITE" id="PS50830">
    <property type="entry name" value="TNASE_3"/>
    <property type="match status" value="1"/>
</dbReference>
<keyword evidence="3" id="KW-0378">Hydrolase</keyword>
<dbReference type="Pfam" id="PF00565">
    <property type="entry name" value="SNase"/>
    <property type="match status" value="1"/>
</dbReference>
<protein>
    <submittedName>
        <fullName evidence="3">Endonuclease YncB, thermonuclease family</fullName>
    </submittedName>
</protein>
<feature type="domain" description="TNase-like" evidence="2">
    <location>
        <begin position="25"/>
        <end position="163"/>
    </location>
</feature>
<evidence type="ECO:0000259" key="2">
    <source>
        <dbReference type="PROSITE" id="PS50830"/>
    </source>
</evidence>
<keyword evidence="4" id="KW-1185">Reference proteome</keyword>
<evidence type="ECO:0000256" key="1">
    <source>
        <dbReference type="SAM" id="SignalP"/>
    </source>
</evidence>
<keyword evidence="3" id="KW-0540">Nuclease</keyword>
<evidence type="ECO:0000313" key="4">
    <source>
        <dbReference type="Proteomes" id="UP000199093"/>
    </source>
</evidence>
<dbReference type="SUPFAM" id="SSF50199">
    <property type="entry name" value="Staphylococcal nuclease"/>
    <property type="match status" value="1"/>
</dbReference>
<dbReference type="AlphaFoldDB" id="A0A1G8JK06"/>
<dbReference type="RefSeq" id="WP_089844282.1">
    <property type="nucleotide sequence ID" value="NZ_FNEJ01000003.1"/>
</dbReference>